<evidence type="ECO:0000256" key="2">
    <source>
        <dbReference type="ARBA" id="ARBA00005992"/>
    </source>
</evidence>
<feature type="domain" description="L,D-TPase catalytic" evidence="8">
    <location>
        <begin position="34"/>
        <end position="164"/>
    </location>
</feature>
<evidence type="ECO:0000256" key="5">
    <source>
        <dbReference type="ARBA" id="ARBA00022984"/>
    </source>
</evidence>
<protein>
    <submittedName>
        <fullName evidence="9">L,D-transpeptidase family protein</fullName>
    </submittedName>
</protein>
<dbReference type="AlphaFoldDB" id="A0A5Q0QFG0"/>
<comment type="similarity">
    <text evidence="2">Belongs to the YkuD family.</text>
</comment>
<name>A0A5Q0QFG0_9SPHI</name>
<evidence type="ECO:0000256" key="4">
    <source>
        <dbReference type="ARBA" id="ARBA00022960"/>
    </source>
</evidence>
<dbReference type="GO" id="GO:0009252">
    <property type="term" value="P:peptidoglycan biosynthetic process"/>
    <property type="evidence" value="ECO:0007669"/>
    <property type="project" value="UniProtKB-UniPathway"/>
</dbReference>
<organism evidence="9 10">
    <name type="scientific">Sphingobacterium zhuxiongii</name>
    <dbReference type="NCBI Taxonomy" id="2662364"/>
    <lineage>
        <taxon>Bacteria</taxon>
        <taxon>Pseudomonadati</taxon>
        <taxon>Bacteroidota</taxon>
        <taxon>Sphingobacteriia</taxon>
        <taxon>Sphingobacteriales</taxon>
        <taxon>Sphingobacteriaceae</taxon>
        <taxon>Sphingobacterium</taxon>
    </lineage>
</organism>
<evidence type="ECO:0000256" key="7">
    <source>
        <dbReference type="PROSITE-ProRule" id="PRU01373"/>
    </source>
</evidence>
<accession>A0A5Q0QFG0</accession>
<keyword evidence="3" id="KW-0808">Transferase</keyword>
<dbReference type="RefSeq" id="WP_153511000.1">
    <property type="nucleotide sequence ID" value="NZ_CP045652.1"/>
</dbReference>
<dbReference type="SUPFAM" id="SSF141523">
    <property type="entry name" value="L,D-transpeptidase catalytic domain-like"/>
    <property type="match status" value="1"/>
</dbReference>
<dbReference type="GO" id="GO:0016740">
    <property type="term" value="F:transferase activity"/>
    <property type="evidence" value="ECO:0007669"/>
    <property type="project" value="UniProtKB-KW"/>
</dbReference>
<dbReference type="PANTHER" id="PTHR36699">
    <property type="entry name" value="LD-TRANSPEPTIDASE"/>
    <property type="match status" value="1"/>
</dbReference>
<dbReference type="UniPathway" id="UPA00219"/>
<keyword evidence="6 7" id="KW-0961">Cell wall biogenesis/degradation</keyword>
<evidence type="ECO:0000256" key="6">
    <source>
        <dbReference type="ARBA" id="ARBA00023316"/>
    </source>
</evidence>
<evidence type="ECO:0000259" key="8">
    <source>
        <dbReference type="PROSITE" id="PS52029"/>
    </source>
</evidence>
<dbReference type="EMBL" id="CP045652">
    <property type="protein sequence ID" value="QGA26292.1"/>
    <property type="molecule type" value="Genomic_DNA"/>
</dbReference>
<evidence type="ECO:0000313" key="10">
    <source>
        <dbReference type="Proteomes" id="UP000326921"/>
    </source>
</evidence>
<feature type="active site" description="Nucleophile" evidence="7">
    <location>
        <position position="133"/>
    </location>
</feature>
<evidence type="ECO:0000256" key="1">
    <source>
        <dbReference type="ARBA" id="ARBA00004752"/>
    </source>
</evidence>
<keyword evidence="5 7" id="KW-0573">Peptidoglycan synthesis</keyword>
<evidence type="ECO:0000256" key="3">
    <source>
        <dbReference type="ARBA" id="ARBA00022679"/>
    </source>
</evidence>
<sequence length="205" mass="23380">MSTVDRAKEAYERHAPNLLDLLASHRLSKDSLDLLLIAFKDQDQLQVYAKRNKDSRYQILKTFDILNRSGVLGPKKEEGDKQVPEGKYYINRFNPNSKYHLSLGLNFPNAYDMAQGYTGSDIFIHGGIETVGCLPMGDTAIEELYTLASFAKSAGQIQIPVYIFPFPLSDENLSIYAAQYSLETVSRWKELQRIFQKLMESIRND</sequence>
<feature type="active site" description="Proton donor/acceptor" evidence="7">
    <location>
        <position position="125"/>
    </location>
</feature>
<dbReference type="KEGG" id="sphe:GFH32_08110"/>
<keyword evidence="10" id="KW-1185">Reference proteome</keyword>
<dbReference type="CDD" id="cd16913">
    <property type="entry name" value="YkuD_like"/>
    <property type="match status" value="1"/>
</dbReference>
<keyword evidence="4 7" id="KW-0133">Cell shape</keyword>
<dbReference type="Pfam" id="PF03734">
    <property type="entry name" value="YkuD"/>
    <property type="match status" value="1"/>
</dbReference>
<dbReference type="GO" id="GO:0004180">
    <property type="term" value="F:carboxypeptidase activity"/>
    <property type="evidence" value="ECO:0007669"/>
    <property type="project" value="UniProtKB-ARBA"/>
</dbReference>
<gene>
    <name evidence="9" type="ORF">GFH32_08110</name>
</gene>
<dbReference type="GO" id="GO:0008360">
    <property type="term" value="P:regulation of cell shape"/>
    <property type="evidence" value="ECO:0007669"/>
    <property type="project" value="UniProtKB-UniRule"/>
</dbReference>
<reference evidence="9 10" key="1">
    <citation type="submission" date="2019-10" db="EMBL/GenBank/DDBJ databases">
        <authorList>
            <person name="Dong K."/>
        </authorList>
    </citation>
    <scope>NUCLEOTIDE SEQUENCE [LARGE SCALE GENOMIC DNA]</scope>
    <source>
        <strain evidence="10">dk4302</strain>
    </source>
</reference>
<dbReference type="PROSITE" id="PS52029">
    <property type="entry name" value="LD_TPASE"/>
    <property type="match status" value="1"/>
</dbReference>
<dbReference type="PANTHER" id="PTHR36699:SF1">
    <property type="entry name" value="L,D-TRANSPEPTIDASE YAFK-RELATED"/>
    <property type="match status" value="1"/>
</dbReference>
<dbReference type="InterPro" id="IPR038063">
    <property type="entry name" value="Transpep_catalytic_dom"/>
</dbReference>
<evidence type="ECO:0000313" key="9">
    <source>
        <dbReference type="EMBL" id="QGA26292.1"/>
    </source>
</evidence>
<proteinExistence type="inferred from homology"/>
<dbReference type="InterPro" id="IPR005490">
    <property type="entry name" value="LD_TPept_cat_dom"/>
</dbReference>
<dbReference type="Proteomes" id="UP000326921">
    <property type="component" value="Chromosome"/>
</dbReference>
<comment type="pathway">
    <text evidence="1 7">Cell wall biogenesis; peptidoglycan biosynthesis.</text>
</comment>
<dbReference type="GO" id="GO:0071555">
    <property type="term" value="P:cell wall organization"/>
    <property type="evidence" value="ECO:0007669"/>
    <property type="project" value="UniProtKB-UniRule"/>
</dbReference>